<reference evidence="6" key="1">
    <citation type="submission" date="2022-11" db="UniProtKB">
        <authorList>
            <consortium name="WormBaseParasite"/>
        </authorList>
    </citation>
    <scope>IDENTIFICATION</scope>
</reference>
<dbReference type="InterPro" id="IPR045110">
    <property type="entry name" value="XMAP215"/>
</dbReference>
<proteinExistence type="inferred from homology"/>
<dbReference type="GO" id="GO:0005737">
    <property type="term" value="C:cytoplasm"/>
    <property type="evidence" value="ECO:0007669"/>
    <property type="project" value="UniProtKB-SubCell"/>
</dbReference>
<name>A0A914D2Y4_9BILA</name>
<dbReference type="GO" id="GO:0030951">
    <property type="term" value="P:establishment or maintenance of microtubule cytoskeleton polarity"/>
    <property type="evidence" value="ECO:0007669"/>
    <property type="project" value="InterPro"/>
</dbReference>
<dbReference type="Gene3D" id="1.25.10.10">
    <property type="entry name" value="Leucine-rich Repeat Variant"/>
    <property type="match status" value="2"/>
</dbReference>
<dbReference type="InterPro" id="IPR021133">
    <property type="entry name" value="HEAT_type_2"/>
</dbReference>
<dbReference type="GO" id="GO:0046785">
    <property type="term" value="P:microtubule polymerization"/>
    <property type="evidence" value="ECO:0007669"/>
    <property type="project" value="InterPro"/>
</dbReference>
<feature type="repeat" description="HEAT" evidence="3">
    <location>
        <begin position="94"/>
        <end position="132"/>
    </location>
</feature>
<organism evidence="5 6">
    <name type="scientific">Acrobeloides nanus</name>
    <dbReference type="NCBI Taxonomy" id="290746"/>
    <lineage>
        <taxon>Eukaryota</taxon>
        <taxon>Metazoa</taxon>
        <taxon>Ecdysozoa</taxon>
        <taxon>Nematoda</taxon>
        <taxon>Chromadorea</taxon>
        <taxon>Rhabditida</taxon>
        <taxon>Tylenchina</taxon>
        <taxon>Cephalobomorpha</taxon>
        <taxon>Cephaloboidea</taxon>
        <taxon>Cephalobidae</taxon>
        <taxon>Acrobeloides</taxon>
    </lineage>
</organism>
<evidence type="ECO:0000256" key="3">
    <source>
        <dbReference type="PROSITE-ProRule" id="PRU00103"/>
    </source>
</evidence>
<dbReference type="GO" id="GO:0061863">
    <property type="term" value="F:microtubule plus end polymerase"/>
    <property type="evidence" value="ECO:0007669"/>
    <property type="project" value="InterPro"/>
</dbReference>
<evidence type="ECO:0000313" key="5">
    <source>
        <dbReference type="Proteomes" id="UP000887540"/>
    </source>
</evidence>
<keyword evidence="5" id="KW-1185">Reference proteome</keyword>
<dbReference type="Proteomes" id="UP000887540">
    <property type="component" value="Unplaced"/>
</dbReference>
<dbReference type="WBParaSite" id="ACRNAN_scaffold17370.g8522.t1">
    <property type="protein sequence ID" value="ACRNAN_scaffold17370.g8522.t1"/>
    <property type="gene ID" value="ACRNAN_scaffold17370.g8522"/>
</dbReference>
<dbReference type="AlphaFoldDB" id="A0A914D2Y4"/>
<comment type="similarity">
    <text evidence="2">Belongs to the TOG/XMAP215 family.</text>
</comment>
<evidence type="ECO:0000313" key="6">
    <source>
        <dbReference type="WBParaSite" id="ACRNAN_scaffold17370.g8522.t1"/>
    </source>
</evidence>
<evidence type="ECO:0000259" key="4">
    <source>
        <dbReference type="Pfam" id="PF23271"/>
    </source>
</evidence>
<protein>
    <submittedName>
        <fullName evidence="6">TOG domain-containing protein</fullName>
    </submittedName>
</protein>
<evidence type="ECO:0000256" key="1">
    <source>
        <dbReference type="ARBA" id="ARBA00022737"/>
    </source>
</evidence>
<dbReference type="GO" id="GO:0051010">
    <property type="term" value="F:microtubule plus-end binding"/>
    <property type="evidence" value="ECO:0007669"/>
    <property type="project" value="InterPro"/>
</dbReference>
<sequence>MAKGLRQKFGPFSNEVVGVIIEKFKEKRKVLLDELISCIDAVYECSNLDALSEVIQAALAKPNPQIKAQTSQFLYRLFLKFTSSNVPNKHVKAFAPLLVKLLSESDPEVRDSSSAALGAMMKSIHEKNMATLVGDVAADKNKWSKIIEYREKAEKDYEEWLASQPKPAAPAPSATNSTATAASTAAAVAPVAKAAPAEVDPWEFLEPVDITKDMSKTFFEDIQSKKWQERKEALEMLLELLNKNPRLDVKGQYSDVITALSNVRFFT</sequence>
<evidence type="ECO:0000256" key="2">
    <source>
        <dbReference type="ARBA" id="ARBA00025722"/>
    </source>
</evidence>
<keyword evidence="1" id="KW-0677">Repeat</keyword>
<accession>A0A914D2Y4</accession>
<dbReference type="SUPFAM" id="SSF48371">
    <property type="entry name" value="ARM repeat"/>
    <property type="match status" value="1"/>
</dbReference>
<dbReference type="InterPro" id="IPR011989">
    <property type="entry name" value="ARM-like"/>
</dbReference>
<dbReference type="InterPro" id="IPR057546">
    <property type="entry name" value="HEAT_GCN1"/>
</dbReference>
<dbReference type="PROSITE" id="PS50077">
    <property type="entry name" value="HEAT_REPEAT"/>
    <property type="match status" value="1"/>
</dbReference>
<dbReference type="GO" id="GO:0007051">
    <property type="term" value="P:spindle organization"/>
    <property type="evidence" value="ECO:0007669"/>
    <property type="project" value="InterPro"/>
</dbReference>
<feature type="domain" description="Stalled ribosome sensor GCN1-like HEAT repeats region" evidence="4">
    <location>
        <begin position="30"/>
        <end position="136"/>
    </location>
</feature>
<dbReference type="InterPro" id="IPR016024">
    <property type="entry name" value="ARM-type_fold"/>
</dbReference>
<dbReference type="PANTHER" id="PTHR12609">
    <property type="entry name" value="MICROTUBULE ASSOCIATED PROTEIN XMAP215"/>
    <property type="match status" value="1"/>
</dbReference>
<dbReference type="Pfam" id="PF23271">
    <property type="entry name" value="HEAT_GCN1"/>
    <property type="match status" value="1"/>
</dbReference>